<evidence type="ECO:0000313" key="2">
    <source>
        <dbReference type="EMBL" id="CAB3786101.1"/>
    </source>
</evidence>
<evidence type="ECO:0000259" key="1">
    <source>
        <dbReference type="Pfam" id="PF07110"/>
    </source>
</evidence>
<dbReference type="AlphaFoldDB" id="A0A6S7B3S4"/>
<protein>
    <recommendedName>
        <fullName evidence="1">EthD domain-containing protein</fullName>
    </recommendedName>
</protein>
<proteinExistence type="predicted"/>
<dbReference type="NCBIfam" id="TIGR02118">
    <property type="entry name" value="EthD family reductase"/>
    <property type="match status" value="1"/>
</dbReference>
<feature type="domain" description="EthD" evidence="1">
    <location>
        <begin position="16"/>
        <end position="95"/>
    </location>
</feature>
<name>A0A6S7B3S4_9BURK</name>
<dbReference type="Pfam" id="PF07110">
    <property type="entry name" value="EthD"/>
    <property type="match status" value="1"/>
</dbReference>
<dbReference type="RefSeq" id="WP_175104761.1">
    <property type="nucleotide sequence ID" value="NZ_CADIKM010000007.1"/>
</dbReference>
<dbReference type="InterPro" id="IPR009799">
    <property type="entry name" value="EthD_dom"/>
</dbReference>
<reference evidence="2 3" key="1">
    <citation type="submission" date="2020-04" db="EMBL/GenBank/DDBJ databases">
        <authorList>
            <person name="De Canck E."/>
        </authorList>
    </citation>
    <scope>NUCLEOTIDE SEQUENCE [LARGE SCALE GENOMIC DNA]</scope>
    <source>
        <strain evidence="2 3">LMG 28138</strain>
    </source>
</reference>
<dbReference type="InterPro" id="IPR011008">
    <property type="entry name" value="Dimeric_a/b-barrel"/>
</dbReference>
<keyword evidence="3" id="KW-1185">Reference proteome</keyword>
<accession>A0A6S7B3S4</accession>
<dbReference type="Gene3D" id="3.30.70.100">
    <property type="match status" value="1"/>
</dbReference>
<dbReference type="SUPFAM" id="SSF54909">
    <property type="entry name" value="Dimeric alpha+beta barrel"/>
    <property type="match status" value="1"/>
</dbReference>
<evidence type="ECO:0000313" key="3">
    <source>
        <dbReference type="Proteomes" id="UP000494115"/>
    </source>
</evidence>
<dbReference type="EMBL" id="CADIKM010000007">
    <property type="protein sequence ID" value="CAB3786101.1"/>
    <property type="molecule type" value="Genomic_DNA"/>
</dbReference>
<organism evidence="2 3">
    <name type="scientific">Pararobbsia alpina</name>
    <dbReference type="NCBI Taxonomy" id="621374"/>
    <lineage>
        <taxon>Bacteria</taxon>
        <taxon>Pseudomonadati</taxon>
        <taxon>Pseudomonadota</taxon>
        <taxon>Betaproteobacteria</taxon>
        <taxon>Burkholderiales</taxon>
        <taxon>Burkholderiaceae</taxon>
        <taxon>Pararobbsia</taxon>
    </lineage>
</organism>
<gene>
    <name evidence="2" type="ORF">LMG28138_02169</name>
</gene>
<dbReference type="Proteomes" id="UP000494115">
    <property type="component" value="Unassembled WGS sequence"/>
</dbReference>
<dbReference type="GO" id="GO:0016491">
    <property type="term" value="F:oxidoreductase activity"/>
    <property type="evidence" value="ECO:0007669"/>
    <property type="project" value="InterPro"/>
</dbReference>
<sequence length="112" mass="12747">MSKTFAKRIGFLQKRKDLSPEQFAAHWRGVHAVLCQRIPGLRRYAINIIDREANPTVPYDGFSELWFDSKEAHDAAFSGPEGVELLADIPNFVDKLTGVMVVEERFIWPNGD</sequence>